<proteinExistence type="predicted"/>
<dbReference type="GO" id="GO:0003676">
    <property type="term" value="F:nucleic acid binding"/>
    <property type="evidence" value="ECO:0007669"/>
    <property type="project" value="InterPro"/>
</dbReference>
<name>A0A699QJ99_TANCI</name>
<sequence>MMDKYCPQGEITKLLWNLKVKENNVPSYTERFQELTLICTKFFADETEKIDKYVSGLPDNIYGSVKASKPKTLDEIIELPNDLMDQKLRTYAERQSNNKKRLMIHSETTMVTNSRPPKGRMSPRSSGNTNVVNAQRNNGANSKGNGCFKCGATGHCKRDCPKLKNKDRGKVNVPGWVYAVGNTEKRGNTSRDPDSNVVT</sequence>
<protein>
    <recommendedName>
        <fullName evidence="3">CCHC-type domain-containing protein</fullName>
    </recommendedName>
</protein>
<dbReference type="SUPFAM" id="SSF57756">
    <property type="entry name" value="Retrovirus zinc finger-like domains"/>
    <property type="match status" value="1"/>
</dbReference>
<feature type="region of interest" description="Disordered" evidence="2">
    <location>
        <begin position="111"/>
        <end position="130"/>
    </location>
</feature>
<evidence type="ECO:0000256" key="1">
    <source>
        <dbReference type="PROSITE-ProRule" id="PRU00047"/>
    </source>
</evidence>
<keyword evidence="1" id="KW-0863">Zinc-finger</keyword>
<dbReference type="SMART" id="SM00343">
    <property type="entry name" value="ZnF_C2HC"/>
    <property type="match status" value="1"/>
</dbReference>
<comment type="caution">
    <text evidence="4">The sequence shown here is derived from an EMBL/GenBank/DDBJ whole genome shotgun (WGS) entry which is preliminary data.</text>
</comment>
<dbReference type="PROSITE" id="PS50158">
    <property type="entry name" value="ZF_CCHC"/>
    <property type="match status" value="1"/>
</dbReference>
<dbReference type="InterPro" id="IPR001878">
    <property type="entry name" value="Znf_CCHC"/>
</dbReference>
<dbReference type="EMBL" id="BKCJ011043349">
    <property type="protein sequence ID" value="GFC73615.1"/>
    <property type="molecule type" value="Genomic_DNA"/>
</dbReference>
<reference evidence="4" key="1">
    <citation type="journal article" date="2019" name="Sci. Rep.">
        <title>Draft genome of Tanacetum cinerariifolium, the natural source of mosquito coil.</title>
        <authorList>
            <person name="Yamashiro T."/>
            <person name="Shiraishi A."/>
            <person name="Satake H."/>
            <person name="Nakayama K."/>
        </authorList>
    </citation>
    <scope>NUCLEOTIDE SEQUENCE</scope>
</reference>
<dbReference type="InterPro" id="IPR036875">
    <property type="entry name" value="Znf_CCHC_sf"/>
</dbReference>
<organism evidence="4">
    <name type="scientific">Tanacetum cinerariifolium</name>
    <name type="common">Dalmatian daisy</name>
    <name type="synonym">Chrysanthemum cinerariifolium</name>
    <dbReference type="NCBI Taxonomy" id="118510"/>
    <lineage>
        <taxon>Eukaryota</taxon>
        <taxon>Viridiplantae</taxon>
        <taxon>Streptophyta</taxon>
        <taxon>Embryophyta</taxon>
        <taxon>Tracheophyta</taxon>
        <taxon>Spermatophyta</taxon>
        <taxon>Magnoliopsida</taxon>
        <taxon>eudicotyledons</taxon>
        <taxon>Gunneridae</taxon>
        <taxon>Pentapetalae</taxon>
        <taxon>asterids</taxon>
        <taxon>campanulids</taxon>
        <taxon>Asterales</taxon>
        <taxon>Asteraceae</taxon>
        <taxon>Asteroideae</taxon>
        <taxon>Anthemideae</taxon>
        <taxon>Anthemidinae</taxon>
        <taxon>Tanacetum</taxon>
    </lineage>
</organism>
<gene>
    <name evidence="4" type="ORF">Tci_845585</name>
</gene>
<dbReference type="AlphaFoldDB" id="A0A699QJ99"/>
<keyword evidence="1" id="KW-0862">Zinc</keyword>
<accession>A0A699QJ99</accession>
<evidence type="ECO:0000259" key="3">
    <source>
        <dbReference type="PROSITE" id="PS50158"/>
    </source>
</evidence>
<evidence type="ECO:0000256" key="2">
    <source>
        <dbReference type="SAM" id="MobiDB-lite"/>
    </source>
</evidence>
<keyword evidence="1" id="KW-0479">Metal-binding</keyword>
<feature type="domain" description="CCHC-type" evidence="3">
    <location>
        <begin position="147"/>
        <end position="162"/>
    </location>
</feature>
<dbReference type="GO" id="GO:0008270">
    <property type="term" value="F:zinc ion binding"/>
    <property type="evidence" value="ECO:0007669"/>
    <property type="project" value="UniProtKB-KW"/>
</dbReference>
<dbReference type="Pfam" id="PF00098">
    <property type="entry name" value="zf-CCHC"/>
    <property type="match status" value="1"/>
</dbReference>
<dbReference type="Gene3D" id="4.10.60.10">
    <property type="entry name" value="Zinc finger, CCHC-type"/>
    <property type="match status" value="1"/>
</dbReference>
<evidence type="ECO:0000313" key="4">
    <source>
        <dbReference type="EMBL" id="GFC73615.1"/>
    </source>
</evidence>
<feature type="non-terminal residue" evidence="4">
    <location>
        <position position="199"/>
    </location>
</feature>